<evidence type="ECO:0000259" key="11">
    <source>
        <dbReference type="Pfam" id="PF00082"/>
    </source>
</evidence>
<keyword evidence="3" id="KW-0964">Secreted</keyword>
<dbReference type="InterPro" id="IPR023827">
    <property type="entry name" value="Peptidase_S8_Asp-AS"/>
</dbReference>
<dbReference type="InterPro" id="IPR023828">
    <property type="entry name" value="Peptidase_S8_Ser-AS"/>
</dbReference>
<keyword evidence="6 7" id="KW-0720">Serine protease</keyword>
<evidence type="ECO:0000256" key="6">
    <source>
        <dbReference type="ARBA" id="ARBA00022825"/>
    </source>
</evidence>
<feature type="compositionally biased region" description="Polar residues" evidence="9">
    <location>
        <begin position="404"/>
        <end position="415"/>
    </location>
</feature>
<dbReference type="STRING" id="1048340.SAMN05444487_11449"/>
<comment type="similarity">
    <text evidence="2 7 8">Belongs to the peptidase S8 family.</text>
</comment>
<dbReference type="Pfam" id="PF22148">
    <property type="entry name" value="Fervidolysin_NPro-like"/>
    <property type="match status" value="1"/>
</dbReference>
<dbReference type="InterPro" id="IPR007280">
    <property type="entry name" value="Peptidase_C_arc/bac"/>
</dbReference>
<feature type="active site" description="Charge relay system" evidence="7">
    <location>
        <position position="337"/>
    </location>
</feature>
<name>A0A1H3ATW6_9BACL</name>
<evidence type="ECO:0000313" key="14">
    <source>
        <dbReference type="EMBL" id="SDX32868.1"/>
    </source>
</evidence>
<evidence type="ECO:0000256" key="1">
    <source>
        <dbReference type="ARBA" id="ARBA00004613"/>
    </source>
</evidence>
<dbReference type="Proteomes" id="UP000198534">
    <property type="component" value="Unassembled WGS sequence"/>
</dbReference>
<dbReference type="CDD" id="cd07484">
    <property type="entry name" value="Peptidases_S8_Thermitase_like"/>
    <property type="match status" value="1"/>
</dbReference>
<evidence type="ECO:0000256" key="4">
    <source>
        <dbReference type="ARBA" id="ARBA00022670"/>
    </source>
</evidence>
<dbReference type="InterPro" id="IPR000209">
    <property type="entry name" value="Peptidase_S8/S53_dom"/>
</dbReference>
<evidence type="ECO:0000256" key="5">
    <source>
        <dbReference type="ARBA" id="ARBA00022801"/>
    </source>
</evidence>
<feature type="domain" description="Peptidase S8/S53" evidence="11">
    <location>
        <begin position="142"/>
        <end position="371"/>
    </location>
</feature>
<dbReference type="GO" id="GO:0005576">
    <property type="term" value="C:extracellular region"/>
    <property type="evidence" value="ECO:0007669"/>
    <property type="project" value="UniProtKB-SubCell"/>
</dbReference>
<feature type="region of interest" description="Disordered" evidence="9">
    <location>
        <begin position="388"/>
        <end position="415"/>
    </location>
</feature>
<dbReference type="PANTHER" id="PTHR43806">
    <property type="entry name" value="PEPTIDASE S8"/>
    <property type="match status" value="1"/>
</dbReference>
<proteinExistence type="inferred from homology"/>
<sequence>MKRFRRIGLVVAALGFGLSMAWSPIAGAQPSAKHKGLQVKDRIIVKFKKDVSASKISSLHKKEESTVESKNKSLGFQVVKVHGQSAQQAIKDYNKMPDVEYAEPVIKYKAFWTPNDPLYASDQYGPQKMQVPAAWDVTKGSSDVKVAVVDTGVQFDHPDLKGQILQGYDFVDNDNDAKDEQGHGTHVSGTVAALTDNGVGVAGVAPNVKVLAVRVLDENGSGTNEGVAKGITYAADQGAKVISLSLGGSSPSKTLEDSVNYAWNKGAVVVCAAGNSGNTSPNYPAYYEKAIAVAATNADDKKASFSTYGTWVDVAAPGENIISTVLGGGYDKYSGTSMATPHASGVAALLASQGRSNTEIRSTLESTADKITGTGDYWVHGRLNAAKAVGAGGGDPDPDPQDTFEPNNSLATSHGPLTSGTVYNSKIFSETDEDWYKIKTSSTGTIAVNLSNVPADYDLYLYNSSGNLLSYSWNSGTSNESISTRRAAGTYYIKVVGWDGAHSTTSNYALKATFK</sequence>
<evidence type="ECO:0000313" key="15">
    <source>
        <dbReference type="Proteomes" id="UP000198534"/>
    </source>
</evidence>
<gene>
    <name evidence="14" type="ORF">SAMN05444487_11449</name>
</gene>
<evidence type="ECO:0000256" key="2">
    <source>
        <dbReference type="ARBA" id="ARBA00011073"/>
    </source>
</evidence>
<evidence type="ECO:0000256" key="10">
    <source>
        <dbReference type="SAM" id="SignalP"/>
    </source>
</evidence>
<dbReference type="RefSeq" id="WP_245726355.1">
    <property type="nucleotide sequence ID" value="NZ_FNNQ01000014.1"/>
</dbReference>
<dbReference type="PROSITE" id="PS51892">
    <property type="entry name" value="SUBTILASE"/>
    <property type="match status" value="1"/>
</dbReference>
<feature type="active site" description="Charge relay system" evidence="7">
    <location>
        <position position="150"/>
    </location>
</feature>
<organism evidence="14 15">
    <name type="scientific">Marininema mesophilum</name>
    <dbReference type="NCBI Taxonomy" id="1048340"/>
    <lineage>
        <taxon>Bacteria</taxon>
        <taxon>Bacillati</taxon>
        <taxon>Bacillota</taxon>
        <taxon>Bacilli</taxon>
        <taxon>Bacillales</taxon>
        <taxon>Thermoactinomycetaceae</taxon>
        <taxon>Marininema</taxon>
    </lineage>
</organism>
<protein>
    <submittedName>
        <fullName evidence="14">Thermitase</fullName>
    </submittedName>
</protein>
<dbReference type="GO" id="GO:0006508">
    <property type="term" value="P:proteolysis"/>
    <property type="evidence" value="ECO:0007669"/>
    <property type="project" value="UniProtKB-KW"/>
</dbReference>
<evidence type="ECO:0000256" key="7">
    <source>
        <dbReference type="PROSITE-ProRule" id="PRU01240"/>
    </source>
</evidence>
<feature type="domain" description="Peptidase C-terminal archaeal/bacterial" evidence="12">
    <location>
        <begin position="432"/>
        <end position="496"/>
    </location>
</feature>
<dbReference type="InterPro" id="IPR022398">
    <property type="entry name" value="Peptidase_S8_His-AS"/>
</dbReference>
<dbReference type="PANTHER" id="PTHR43806:SF11">
    <property type="entry name" value="CEREVISIN-RELATED"/>
    <property type="match status" value="1"/>
</dbReference>
<dbReference type="PROSITE" id="PS00138">
    <property type="entry name" value="SUBTILASE_SER"/>
    <property type="match status" value="1"/>
</dbReference>
<evidence type="ECO:0000256" key="8">
    <source>
        <dbReference type="RuleBase" id="RU003355"/>
    </source>
</evidence>
<dbReference type="PRINTS" id="PR00723">
    <property type="entry name" value="SUBTILISIN"/>
</dbReference>
<feature type="chain" id="PRO_5011638865" evidence="10">
    <location>
        <begin position="29"/>
        <end position="515"/>
    </location>
</feature>
<dbReference type="SUPFAM" id="SSF89260">
    <property type="entry name" value="Collagen-binding domain"/>
    <property type="match status" value="1"/>
</dbReference>
<dbReference type="Gene3D" id="2.60.120.380">
    <property type="match status" value="1"/>
</dbReference>
<dbReference type="Pfam" id="PF00082">
    <property type="entry name" value="Peptidase_S8"/>
    <property type="match status" value="1"/>
</dbReference>
<evidence type="ECO:0000259" key="12">
    <source>
        <dbReference type="Pfam" id="PF04151"/>
    </source>
</evidence>
<dbReference type="Pfam" id="PF04151">
    <property type="entry name" value="PPC"/>
    <property type="match status" value="1"/>
</dbReference>
<evidence type="ECO:0000259" key="13">
    <source>
        <dbReference type="Pfam" id="PF22148"/>
    </source>
</evidence>
<dbReference type="Gene3D" id="3.40.50.200">
    <property type="entry name" value="Peptidase S8/S53 domain"/>
    <property type="match status" value="1"/>
</dbReference>
<comment type="subcellular location">
    <subcellularLocation>
        <location evidence="1">Secreted</location>
    </subcellularLocation>
</comment>
<dbReference type="SUPFAM" id="SSF52743">
    <property type="entry name" value="Subtilisin-like"/>
    <property type="match status" value="1"/>
</dbReference>
<feature type="active site" description="Charge relay system" evidence="7">
    <location>
        <position position="183"/>
    </location>
</feature>
<dbReference type="PROSITE" id="PS00136">
    <property type="entry name" value="SUBTILASE_ASP"/>
    <property type="match status" value="1"/>
</dbReference>
<dbReference type="InterPro" id="IPR015500">
    <property type="entry name" value="Peptidase_S8_subtilisin-rel"/>
</dbReference>
<dbReference type="InterPro" id="IPR054399">
    <property type="entry name" value="Fervidolysin-like_N_prodom"/>
</dbReference>
<dbReference type="InterPro" id="IPR034084">
    <property type="entry name" value="Thermitase-like_dom"/>
</dbReference>
<dbReference type="PROSITE" id="PS00137">
    <property type="entry name" value="SUBTILASE_HIS"/>
    <property type="match status" value="1"/>
</dbReference>
<dbReference type="InterPro" id="IPR050131">
    <property type="entry name" value="Peptidase_S8_subtilisin-like"/>
</dbReference>
<dbReference type="InterPro" id="IPR036852">
    <property type="entry name" value="Peptidase_S8/S53_dom_sf"/>
</dbReference>
<dbReference type="GO" id="GO:0004252">
    <property type="term" value="F:serine-type endopeptidase activity"/>
    <property type="evidence" value="ECO:0007669"/>
    <property type="project" value="UniProtKB-UniRule"/>
</dbReference>
<evidence type="ECO:0000256" key="9">
    <source>
        <dbReference type="SAM" id="MobiDB-lite"/>
    </source>
</evidence>
<keyword evidence="4 7" id="KW-0645">Protease</keyword>
<reference evidence="14 15" key="1">
    <citation type="submission" date="2016-10" db="EMBL/GenBank/DDBJ databases">
        <authorList>
            <person name="de Groot N.N."/>
        </authorList>
    </citation>
    <scope>NUCLEOTIDE SEQUENCE [LARGE SCALE GENOMIC DNA]</scope>
    <source>
        <strain evidence="14 15">DSM 45610</strain>
    </source>
</reference>
<keyword evidence="10" id="KW-0732">Signal</keyword>
<accession>A0A1H3ATW6</accession>
<keyword evidence="15" id="KW-1185">Reference proteome</keyword>
<feature type="signal peptide" evidence="10">
    <location>
        <begin position="1"/>
        <end position="28"/>
    </location>
</feature>
<dbReference type="AlphaFoldDB" id="A0A1H3ATW6"/>
<keyword evidence="5 7" id="KW-0378">Hydrolase</keyword>
<dbReference type="EMBL" id="FNNQ01000014">
    <property type="protein sequence ID" value="SDX32868.1"/>
    <property type="molecule type" value="Genomic_DNA"/>
</dbReference>
<feature type="domain" description="Fervidolysin-like N-terminal prodomain" evidence="13">
    <location>
        <begin position="39"/>
        <end position="104"/>
    </location>
</feature>
<evidence type="ECO:0000256" key="3">
    <source>
        <dbReference type="ARBA" id="ARBA00022525"/>
    </source>
</evidence>